<dbReference type="GeneID" id="25986770"/>
<dbReference type="VEuPathDB" id="FungiDB:A1Q1_03257"/>
<sequence length="329" mass="35103">MGRPRTVNRDRCLPPTPPRDHDYSPPLDLGELEWLMSPTTSTSASTAESPLLMPLPTFDQPLWDALGFPLTPLSSTLASTLPSPGFPFESTFPDLHAMPHSSDLIGVDAESNCLNCSSPEITQPKEDEEARCFCNSTTLIDSLRSTLRSSVGVEEGLRSASRASATCSRSRSCDVCAKDPSTPIAAFTVLSLVSQILAAAVDGVLSAVGGAELLGEHPDSSQPECGKATGTGKSETPRDDAMCTPIPAEPLGTPSPALERFSLNVVTVKIGNFTLSYRNSRRVLLVALQDSLRGLRDAGSEFRMGDMTCGLEKQMAETETKISASLNER</sequence>
<dbReference type="Proteomes" id="UP000002748">
    <property type="component" value="Unassembled WGS sequence"/>
</dbReference>
<comment type="caution">
    <text evidence="2">The sequence shown here is derived from an EMBL/GenBank/DDBJ whole genome shotgun (WGS) entry which is preliminary data.</text>
</comment>
<proteinExistence type="predicted"/>
<dbReference type="HOGENOM" id="CLU_845155_0_0_1"/>
<name>J5SVR6_TRIAS</name>
<feature type="region of interest" description="Disordered" evidence="1">
    <location>
        <begin position="215"/>
        <end position="239"/>
    </location>
</feature>
<dbReference type="RefSeq" id="XP_014179012.1">
    <property type="nucleotide sequence ID" value="XM_014323537.1"/>
</dbReference>
<evidence type="ECO:0000313" key="3">
    <source>
        <dbReference type="Proteomes" id="UP000002748"/>
    </source>
</evidence>
<organism evidence="2 3">
    <name type="scientific">Trichosporon asahii var. asahii (strain ATCC 90039 / CBS 2479 / JCM 2466 / KCTC 7840 / NBRC 103889/ NCYC 2677 / UAMH 7654)</name>
    <name type="common">Yeast</name>
    <dbReference type="NCBI Taxonomy" id="1186058"/>
    <lineage>
        <taxon>Eukaryota</taxon>
        <taxon>Fungi</taxon>
        <taxon>Dikarya</taxon>
        <taxon>Basidiomycota</taxon>
        <taxon>Agaricomycotina</taxon>
        <taxon>Tremellomycetes</taxon>
        <taxon>Trichosporonales</taxon>
        <taxon>Trichosporonaceae</taxon>
        <taxon>Trichosporon</taxon>
    </lineage>
</organism>
<dbReference type="EMBL" id="ALBS01000227">
    <property type="protein sequence ID" value="EJT47796.1"/>
    <property type="molecule type" value="Genomic_DNA"/>
</dbReference>
<reference evidence="2 3" key="1">
    <citation type="journal article" date="2012" name="Eukaryot. Cell">
        <title>Draft genome sequence of CBS 2479, the standard type strain of Trichosporon asahii.</title>
        <authorList>
            <person name="Yang R.Y."/>
            <person name="Li H.T."/>
            <person name="Zhu H."/>
            <person name="Zhou G.P."/>
            <person name="Wang M."/>
            <person name="Wang L."/>
        </authorList>
    </citation>
    <scope>NUCLEOTIDE SEQUENCE [LARGE SCALE GENOMIC DNA]</scope>
    <source>
        <strain evidence="3">ATCC 90039 / CBS 2479 / JCM 2466 / KCTC 7840 / NCYC 2677 / UAMH 7654</strain>
    </source>
</reference>
<evidence type="ECO:0000313" key="2">
    <source>
        <dbReference type="EMBL" id="EJT47796.1"/>
    </source>
</evidence>
<protein>
    <submittedName>
        <fullName evidence="2">Uncharacterized protein</fullName>
    </submittedName>
</protein>
<evidence type="ECO:0000256" key="1">
    <source>
        <dbReference type="SAM" id="MobiDB-lite"/>
    </source>
</evidence>
<feature type="compositionally biased region" description="Basic and acidic residues" evidence="1">
    <location>
        <begin position="7"/>
        <end position="23"/>
    </location>
</feature>
<dbReference type="KEGG" id="tasa:A1Q1_03257"/>
<accession>J5SVR6</accession>
<feature type="region of interest" description="Disordered" evidence="1">
    <location>
        <begin position="1"/>
        <end position="27"/>
    </location>
</feature>
<dbReference type="AlphaFoldDB" id="J5SVR6"/>
<gene>
    <name evidence="2" type="ORF">A1Q1_03257</name>
</gene>